<dbReference type="GeneID" id="23618382"/>
<evidence type="ECO:0000313" key="1">
    <source>
        <dbReference type="EMBL" id="KFM28224.1"/>
    </source>
</evidence>
<name>A0A087SR70_AUXPR</name>
<accession>A0A087SR70</accession>
<keyword evidence="2" id="KW-1185">Reference proteome</keyword>
<protein>
    <submittedName>
        <fullName evidence="1">Uncharacterized protein</fullName>
    </submittedName>
</protein>
<dbReference type="EMBL" id="KL662165">
    <property type="protein sequence ID" value="KFM28224.1"/>
    <property type="molecule type" value="Genomic_DNA"/>
</dbReference>
<organism evidence="1 2">
    <name type="scientific">Auxenochlorella protothecoides</name>
    <name type="common">Green microalga</name>
    <name type="synonym">Chlorella protothecoides</name>
    <dbReference type="NCBI Taxonomy" id="3075"/>
    <lineage>
        <taxon>Eukaryota</taxon>
        <taxon>Viridiplantae</taxon>
        <taxon>Chlorophyta</taxon>
        <taxon>core chlorophytes</taxon>
        <taxon>Trebouxiophyceae</taxon>
        <taxon>Chlorellales</taxon>
        <taxon>Chlorellaceae</taxon>
        <taxon>Auxenochlorella</taxon>
    </lineage>
</organism>
<sequence length="280" mass="29392">MAVSSWNRQVAAAEAGRLEHLTQDARAGLERLQERLAEANRHGGGGSQAFLDATTPSTHFAAFAARQAAERARREAAWASECEAVEKARQHARHELQLAEQAVAGAFTHQEYTAGLAALRAARAATEAAGAARPPPAPDHADLDGEQAPMVHTAPEQLLALLRDGQRRGLQAASGAAAAATALHAARRDAEEEGREDLRTTAALAERLAWAERCLAEAELREAELARAVLALDAPRAGAEGMEAAAVPWALQDALRLCGLGEAPGGACALDLLQQIEVLG</sequence>
<proteinExistence type="predicted"/>
<dbReference type="Proteomes" id="UP000028924">
    <property type="component" value="Unassembled WGS sequence"/>
</dbReference>
<dbReference type="RefSeq" id="XP_011401237.1">
    <property type="nucleotide sequence ID" value="XM_011402935.1"/>
</dbReference>
<gene>
    <name evidence="1" type="ORF">F751_6991</name>
</gene>
<evidence type="ECO:0000313" key="2">
    <source>
        <dbReference type="Proteomes" id="UP000028924"/>
    </source>
</evidence>
<dbReference type="AlphaFoldDB" id="A0A087SR70"/>
<dbReference type="KEGG" id="apro:F751_6991"/>
<reference evidence="1 2" key="1">
    <citation type="journal article" date="2014" name="BMC Genomics">
        <title>Oil accumulation mechanisms of the oleaginous microalga Chlorella protothecoides revealed through its genome, transcriptomes, and proteomes.</title>
        <authorList>
            <person name="Gao C."/>
            <person name="Wang Y."/>
            <person name="Shen Y."/>
            <person name="Yan D."/>
            <person name="He X."/>
            <person name="Dai J."/>
            <person name="Wu Q."/>
        </authorList>
    </citation>
    <scope>NUCLEOTIDE SEQUENCE [LARGE SCALE GENOMIC DNA]</scope>
    <source>
        <strain evidence="1 2">0710</strain>
    </source>
</reference>